<protein>
    <submittedName>
        <fullName evidence="3">CinA family protein</fullName>
    </submittedName>
</protein>
<dbReference type="InterPro" id="IPR036653">
    <property type="entry name" value="CinA-like_C"/>
</dbReference>
<dbReference type="OrthoDB" id="9801454at2"/>
<feature type="region of interest" description="Disordered" evidence="1">
    <location>
        <begin position="154"/>
        <end position="175"/>
    </location>
</feature>
<evidence type="ECO:0000256" key="1">
    <source>
        <dbReference type="SAM" id="MobiDB-lite"/>
    </source>
</evidence>
<dbReference type="EMBL" id="CP030918">
    <property type="protein sequence ID" value="AXC49987.1"/>
    <property type="molecule type" value="Genomic_DNA"/>
</dbReference>
<feature type="domain" description="CinA C-terminal" evidence="2">
    <location>
        <begin position="7"/>
        <end position="152"/>
    </location>
</feature>
<dbReference type="InterPro" id="IPR008136">
    <property type="entry name" value="CinA_C"/>
</dbReference>
<dbReference type="Pfam" id="PF02464">
    <property type="entry name" value="CinA"/>
    <property type="match status" value="1"/>
</dbReference>
<dbReference type="NCBIfam" id="TIGR00199">
    <property type="entry name" value="PncC_domain"/>
    <property type="match status" value="1"/>
</dbReference>
<organism evidence="3 4">
    <name type="scientific">Paracoccus suum</name>
    <dbReference type="NCBI Taxonomy" id="2259340"/>
    <lineage>
        <taxon>Bacteria</taxon>
        <taxon>Pseudomonadati</taxon>
        <taxon>Pseudomonadota</taxon>
        <taxon>Alphaproteobacteria</taxon>
        <taxon>Rhodobacterales</taxon>
        <taxon>Paracoccaceae</taxon>
        <taxon>Paracoccus</taxon>
    </lineage>
</organism>
<gene>
    <name evidence="3" type="ORF">DRW48_10040</name>
</gene>
<dbReference type="RefSeq" id="WP_114076306.1">
    <property type="nucleotide sequence ID" value="NZ_CP030918.1"/>
</dbReference>
<evidence type="ECO:0000313" key="3">
    <source>
        <dbReference type="EMBL" id="AXC49987.1"/>
    </source>
</evidence>
<dbReference type="KEGG" id="pars:DRW48_10040"/>
<evidence type="ECO:0000313" key="4">
    <source>
        <dbReference type="Proteomes" id="UP000252023"/>
    </source>
</evidence>
<feature type="compositionally biased region" description="Basic and acidic residues" evidence="1">
    <location>
        <begin position="156"/>
        <end position="175"/>
    </location>
</feature>
<dbReference type="Gene3D" id="3.90.950.20">
    <property type="entry name" value="CinA-like"/>
    <property type="match status" value="1"/>
</dbReference>
<dbReference type="SUPFAM" id="SSF142433">
    <property type="entry name" value="CinA-like"/>
    <property type="match status" value="1"/>
</dbReference>
<reference evidence="4" key="1">
    <citation type="submission" date="2018-07" db="EMBL/GenBank/DDBJ databases">
        <title>Genome sequencing of Paracoccus sp. SC2-6.</title>
        <authorList>
            <person name="Heo J."/>
            <person name="Kim S.-J."/>
            <person name="Kwon S.-W."/>
        </authorList>
    </citation>
    <scope>NUCLEOTIDE SEQUENCE [LARGE SCALE GENOMIC DNA]</scope>
    <source>
        <strain evidence="4">SC2-6</strain>
    </source>
</reference>
<dbReference type="Proteomes" id="UP000252023">
    <property type="component" value="Chromosome"/>
</dbReference>
<sequence length="175" mass="17968">MSDPQSLLDLALRKGVSVATAESCTGGLLSARLTAAPGSSAAFERGFVTYSNDAKIELLGVEPRTLETEGAVSEAVARQMAIGALTRSNARLAVSVTGIAGPGGSEHKPEGRVCFGVATEAGTRTETVEFGPRGRDKVREASVAHAVEMMTAALKEMPDHSGEGSGPEADHDSAD</sequence>
<proteinExistence type="predicted"/>
<accession>A0A344PKT2</accession>
<keyword evidence="4" id="KW-1185">Reference proteome</keyword>
<evidence type="ECO:0000259" key="2">
    <source>
        <dbReference type="Pfam" id="PF02464"/>
    </source>
</evidence>
<dbReference type="AlphaFoldDB" id="A0A344PKT2"/>
<name>A0A344PKT2_9RHOB</name>